<feature type="transmembrane region" description="Helical" evidence="1">
    <location>
        <begin position="196"/>
        <end position="217"/>
    </location>
</feature>
<reference evidence="2 3" key="1">
    <citation type="submission" date="2019-06" db="EMBL/GenBank/DDBJ databases">
        <title>Draft genome of Aliikangiella marina GYP-15.</title>
        <authorList>
            <person name="Wang G."/>
        </authorList>
    </citation>
    <scope>NUCLEOTIDE SEQUENCE [LARGE SCALE GENOMIC DNA]</scope>
    <source>
        <strain evidence="2 3">GYP-15</strain>
    </source>
</reference>
<protein>
    <submittedName>
        <fullName evidence="2">Uncharacterized protein</fullName>
    </submittedName>
</protein>
<dbReference type="Proteomes" id="UP000317839">
    <property type="component" value="Unassembled WGS sequence"/>
</dbReference>
<feature type="transmembrane region" description="Helical" evidence="1">
    <location>
        <begin position="46"/>
        <end position="65"/>
    </location>
</feature>
<feature type="transmembrane region" description="Helical" evidence="1">
    <location>
        <begin position="133"/>
        <end position="151"/>
    </location>
</feature>
<dbReference type="OrthoDB" id="8701531at2"/>
<evidence type="ECO:0000313" key="3">
    <source>
        <dbReference type="Proteomes" id="UP000317839"/>
    </source>
</evidence>
<keyword evidence="1" id="KW-0812">Transmembrane</keyword>
<keyword evidence="1" id="KW-0472">Membrane</keyword>
<organism evidence="2 3">
    <name type="scientific">Aliikangiella marina</name>
    <dbReference type="NCBI Taxonomy" id="1712262"/>
    <lineage>
        <taxon>Bacteria</taxon>
        <taxon>Pseudomonadati</taxon>
        <taxon>Pseudomonadota</taxon>
        <taxon>Gammaproteobacteria</taxon>
        <taxon>Oceanospirillales</taxon>
        <taxon>Pleioneaceae</taxon>
        <taxon>Aliikangiella</taxon>
    </lineage>
</organism>
<feature type="transmembrane region" description="Helical" evidence="1">
    <location>
        <begin position="107"/>
        <end position="127"/>
    </location>
</feature>
<sequence length="230" mass="26062">MTALSLFNIAGTINSLFVLFSIYGVFLQLTLIWQRAQQHCSSTTELLSLNQFTVTFFAYFSFFVYGYSVEPFNHYMVWPRLMACCLVFLILFEMFKDRNQLRVRIVFGLVGISLILGLIGLLVGPKVADESHLISTVLILTVSGALAQGYWHQIRLIVKHGKTGAVNIKMNQYILAMDFSTLFLAYTMGFENSWPMVVLATVSGLTKAIIMYLFRWVRISPIAASRRQVG</sequence>
<dbReference type="EMBL" id="VIKR01000001">
    <property type="protein sequence ID" value="TQV76501.1"/>
    <property type="molecule type" value="Genomic_DNA"/>
</dbReference>
<evidence type="ECO:0000256" key="1">
    <source>
        <dbReference type="SAM" id="Phobius"/>
    </source>
</evidence>
<comment type="caution">
    <text evidence="2">The sequence shown here is derived from an EMBL/GenBank/DDBJ whole genome shotgun (WGS) entry which is preliminary data.</text>
</comment>
<feature type="transmembrane region" description="Helical" evidence="1">
    <location>
        <begin position="172"/>
        <end position="190"/>
    </location>
</feature>
<name>A0A545TH79_9GAMM</name>
<feature type="transmembrane region" description="Helical" evidence="1">
    <location>
        <begin position="6"/>
        <end position="26"/>
    </location>
</feature>
<dbReference type="RefSeq" id="WP_142887861.1">
    <property type="nucleotide sequence ID" value="NZ_VIKR01000001.1"/>
</dbReference>
<keyword evidence="3" id="KW-1185">Reference proteome</keyword>
<evidence type="ECO:0000313" key="2">
    <source>
        <dbReference type="EMBL" id="TQV76501.1"/>
    </source>
</evidence>
<gene>
    <name evidence="2" type="ORF">FLL45_00630</name>
</gene>
<dbReference type="AlphaFoldDB" id="A0A545TH79"/>
<keyword evidence="1" id="KW-1133">Transmembrane helix</keyword>
<feature type="transmembrane region" description="Helical" evidence="1">
    <location>
        <begin position="77"/>
        <end position="95"/>
    </location>
</feature>
<proteinExistence type="predicted"/>
<accession>A0A545TH79</accession>